<dbReference type="Pfam" id="PF01479">
    <property type="entry name" value="S4"/>
    <property type="match status" value="1"/>
</dbReference>
<dbReference type="EMBL" id="JRPR02000010">
    <property type="protein sequence ID" value="TLD95181.1"/>
    <property type="molecule type" value="Genomic_DNA"/>
</dbReference>
<keyword evidence="8" id="KW-1185">Reference proteome</keyword>
<organism evidence="7 8">
    <name type="scientific">Helicobacter jaachi</name>
    <dbReference type="NCBI Taxonomy" id="1677920"/>
    <lineage>
        <taxon>Bacteria</taxon>
        <taxon>Pseudomonadati</taxon>
        <taxon>Campylobacterota</taxon>
        <taxon>Epsilonproteobacteria</taxon>
        <taxon>Campylobacterales</taxon>
        <taxon>Helicobacteraceae</taxon>
        <taxon>Helicobacter</taxon>
    </lineage>
</organism>
<gene>
    <name evidence="7" type="ORF">LS71_008450</name>
</gene>
<keyword evidence="1" id="KW-0820">tRNA-binding</keyword>
<protein>
    <submittedName>
        <fullName evidence="7">RNA-binding S4 domain-containing protein</fullName>
    </submittedName>
</protein>
<dbReference type="Proteomes" id="UP000029733">
    <property type="component" value="Unassembled WGS sequence"/>
</dbReference>
<dbReference type="InterPro" id="IPR036986">
    <property type="entry name" value="S4_RNA-bd_sf"/>
</dbReference>
<sequence length="83" mass="9683">MRVDKFLSSVNILKRRSIAQDMCDEGVVSINNKKVKSSKEVRVGDIIRLHYLEYTKIYEVLALPTTKTIPKSQSSQYFREIFE</sequence>
<comment type="caution">
    <text evidence="7">The sequence shown here is derived from an EMBL/GenBank/DDBJ whole genome shotgun (WGS) entry which is preliminary data.</text>
</comment>
<evidence type="ECO:0000313" key="7">
    <source>
        <dbReference type="EMBL" id="TLD95181.1"/>
    </source>
</evidence>
<dbReference type="PIRSF" id="PIRSF038881">
    <property type="entry name" value="RNAbp_HP1423"/>
    <property type="match status" value="1"/>
</dbReference>
<dbReference type="RefSeq" id="WP_034355268.1">
    <property type="nucleotide sequence ID" value="NZ_JRPR02000010.1"/>
</dbReference>
<evidence type="ECO:0000256" key="1">
    <source>
        <dbReference type="ARBA" id="ARBA00022555"/>
    </source>
</evidence>
<dbReference type="CDD" id="cd00165">
    <property type="entry name" value="S4"/>
    <property type="match status" value="1"/>
</dbReference>
<dbReference type="Gene3D" id="3.10.290.10">
    <property type="entry name" value="RNA-binding S4 domain"/>
    <property type="match status" value="1"/>
</dbReference>
<dbReference type="STRING" id="1677920.LS71_06285"/>
<keyword evidence="3 5" id="KW-0694">RNA-binding</keyword>
<dbReference type="OrthoDB" id="9797176at2"/>
<evidence type="ECO:0000313" key="8">
    <source>
        <dbReference type="Proteomes" id="UP000029733"/>
    </source>
</evidence>
<evidence type="ECO:0000256" key="5">
    <source>
        <dbReference type="PROSITE-ProRule" id="PRU00182"/>
    </source>
</evidence>
<evidence type="ECO:0000256" key="3">
    <source>
        <dbReference type="ARBA" id="ARBA00022884"/>
    </source>
</evidence>
<feature type="domain" description="RNA-binding S4" evidence="6">
    <location>
        <begin position="1"/>
        <end position="66"/>
    </location>
</feature>
<dbReference type="InterPro" id="IPR025490">
    <property type="entry name" value="RqcP"/>
</dbReference>
<reference evidence="7 8" key="1">
    <citation type="journal article" date="2014" name="Genome Announc.">
        <title>Draft genome sequences of eight enterohepatic helicobacter species isolated from both laboratory and wild rodents.</title>
        <authorList>
            <person name="Sheh A."/>
            <person name="Shen Z."/>
            <person name="Fox J.G."/>
        </authorList>
    </citation>
    <scope>NUCLEOTIDE SEQUENCE [LARGE SCALE GENOMIC DNA]</scope>
    <source>
        <strain evidence="7 8">MIT 09-6949</strain>
    </source>
</reference>
<dbReference type="AlphaFoldDB" id="A0A4U8T6I2"/>
<keyword evidence="4" id="KW-0648">Protein biosynthesis</keyword>
<proteinExistence type="predicted"/>
<dbReference type="GO" id="GO:0019843">
    <property type="term" value="F:rRNA binding"/>
    <property type="evidence" value="ECO:0007669"/>
    <property type="project" value="UniProtKB-KW"/>
</dbReference>
<accession>A0A4U8T6I2</accession>
<dbReference type="SUPFAM" id="SSF55174">
    <property type="entry name" value="Alpha-L RNA-binding motif"/>
    <property type="match status" value="1"/>
</dbReference>
<dbReference type="SMART" id="SM00363">
    <property type="entry name" value="S4"/>
    <property type="match status" value="1"/>
</dbReference>
<evidence type="ECO:0000256" key="4">
    <source>
        <dbReference type="ARBA" id="ARBA00022917"/>
    </source>
</evidence>
<name>A0A4U8T6I2_9HELI</name>
<dbReference type="PROSITE" id="PS50889">
    <property type="entry name" value="S4"/>
    <property type="match status" value="1"/>
</dbReference>
<keyword evidence="2" id="KW-0699">rRNA-binding</keyword>
<dbReference type="InterPro" id="IPR002942">
    <property type="entry name" value="S4_RNA-bd"/>
</dbReference>
<dbReference type="GO" id="GO:0006412">
    <property type="term" value="P:translation"/>
    <property type="evidence" value="ECO:0007669"/>
    <property type="project" value="UniProtKB-KW"/>
</dbReference>
<evidence type="ECO:0000259" key="6">
    <source>
        <dbReference type="SMART" id="SM00363"/>
    </source>
</evidence>
<dbReference type="GO" id="GO:0000049">
    <property type="term" value="F:tRNA binding"/>
    <property type="evidence" value="ECO:0007669"/>
    <property type="project" value="UniProtKB-KW"/>
</dbReference>
<evidence type="ECO:0000256" key="2">
    <source>
        <dbReference type="ARBA" id="ARBA00022730"/>
    </source>
</evidence>